<evidence type="ECO:0000256" key="6">
    <source>
        <dbReference type="ARBA" id="ARBA00023136"/>
    </source>
</evidence>
<gene>
    <name evidence="8" type="ORF">B5D82_16455</name>
</gene>
<dbReference type="RefSeq" id="WP_081153056.1">
    <property type="nucleotide sequence ID" value="NZ_CP020465.1"/>
</dbReference>
<dbReference type="OrthoDB" id="9762947at2"/>
<evidence type="ECO:0000256" key="3">
    <source>
        <dbReference type="ARBA" id="ARBA00022475"/>
    </source>
</evidence>
<evidence type="ECO:0000256" key="5">
    <source>
        <dbReference type="ARBA" id="ARBA00022989"/>
    </source>
</evidence>
<feature type="transmembrane region" description="Helical" evidence="7">
    <location>
        <begin position="38"/>
        <end position="55"/>
    </location>
</feature>
<feature type="transmembrane region" description="Helical" evidence="7">
    <location>
        <begin position="324"/>
        <end position="345"/>
    </location>
</feature>
<dbReference type="GO" id="GO:0005886">
    <property type="term" value="C:plasma membrane"/>
    <property type="evidence" value="ECO:0007669"/>
    <property type="project" value="UniProtKB-SubCell"/>
</dbReference>
<keyword evidence="3" id="KW-1003">Cell membrane</keyword>
<sequence length="461" mass="49853">MTKKILGKKDLVLFTVSAILLLDTLASAASVGVSSIFWWLFLSVIFFIPIALISAEMSCSYPAQGGIYAWIKTAYGSRWAARASWSYWINTAVWIPAISILFAGIFKQMFFPDLSLYGQIGIGLLLTWITVIVNIVSLDVGKLIPDTGAIFKIVIFIVIIVGAFNYVDEHGMANEFTMAALKPDWQASFQYIPAIIYGMLGFELVSASSEEMKDPARDMPKAVLISALIIIVLYVLGTVAMLAAIPAQDINLVEGLMDTLYLLFGQSPAGKTFAMALGVMALFTFFSNGVTWALGCNRAAAEAAKTGELPAIFGLMSKKSGTPLGASIMMGLVSTGTIVLYGVLAGSNEDLFWSLFAFSAVIFMLPYIGMLLAFVKARVEHPNHSRPYKIPGGLFFARLSAYSCISVLSFAIVLFIYSPEEGMQWSVFIGVVVTLIIGELAINSAEKTKAVAKGKLGLIND</sequence>
<dbReference type="PIRSF" id="PIRSF006060">
    <property type="entry name" value="AA_transporter"/>
    <property type="match status" value="1"/>
</dbReference>
<name>A0A222GBE1_9GAMM</name>
<dbReference type="PANTHER" id="PTHR42770">
    <property type="entry name" value="AMINO ACID TRANSPORTER-RELATED"/>
    <property type="match status" value="1"/>
</dbReference>
<dbReference type="InterPro" id="IPR002293">
    <property type="entry name" value="AA/rel_permease1"/>
</dbReference>
<feature type="transmembrane region" description="Helical" evidence="7">
    <location>
        <begin position="395"/>
        <end position="417"/>
    </location>
</feature>
<dbReference type="InterPro" id="IPR050367">
    <property type="entry name" value="APC_superfamily"/>
</dbReference>
<protein>
    <submittedName>
        <fullName evidence="8">Amino acid permease</fullName>
    </submittedName>
</protein>
<evidence type="ECO:0000313" key="8">
    <source>
        <dbReference type="EMBL" id="ASP49218.1"/>
    </source>
</evidence>
<evidence type="ECO:0000313" key="9">
    <source>
        <dbReference type="Proteomes" id="UP000202259"/>
    </source>
</evidence>
<feature type="transmembrane region" description="Helical" evidence="7">
    <location>
        <begin position="187"/>
        <end position="205"/>
    </location>
</feature>
<dbReference type="Proteomes" id="UP000202259">
    <property type="component" value="Chromosome"/>
</dbReference>
<keyword evidence="6 7" id="KW-0472">Membrane</keyword>
<evidence type="ECO:0000256" key="2">
    <source>
        <dbReference type="ARBA" id="ARBA00022448"/>
    </source>
</evidence>
<dbReference type="Gene3D" id="1.20.1740.10">
    <property type="entry name" value="Amino acid/polyamine transporter I"/>
    <property type="match status" value="1"/>
</dbReference>
<dbReference type="EMBL" id="CP020465">
    <property type="protein sequence ID" value="ASP49218.1"/>
    <property type="molecule type" value="Genomic_DNA"/>
</dbReference>
<comment type="subcellular location">
    <subcellularLocation>
        <location evidence="1">Cell membrane</location>
        <topology evidence="1">Multi-pass membrane protein</topology>
    </subcellularLocation>
</comment>
<keyword evidence="2" id="KW-0813">Transport</keyword>
<evidence type="ECO:0000256" key="4">
    <source>
        <dbReference type="ARBA" id="ARBA00022692"/>
    </source>
</evidence>
<keyword evidence="5 7" id="KW-1133">Transmembrane helix</keyword>
<feature type="transmembrane region" description="Helical" evidence="7">
    <location>
        <begin position="149"/>
        <end position="167"/>
    </location>
</feature>
<reference evidence="8 9" key="1">
    <citation type="submission" date="2017-08" db="EMBL/GenBank/DDBJ databases">
        <title>Complete genome of Colwellia sp. NB097-1, a psychrophile bacterium ioslated from Bering Sea.</title>
        <authorList>
            <person name="Chen X."/>
        </authorList>
    </citation>
    <scope>NUCLEOTIDE SEQUENCE [LARGE SCALE GENOMIC DNA]</scope>
    <source>
        <strain evidence="8 9">NB097-1</strain>
    </source>
</reference>
<dbReference type="GO" id="GO:0022857">
    <property type="term" value="F:transmembrane transporter activity"/>
    <property type="evidence" value="ECO:0007669"/>
    <property type="project" value="InterPro"/>
</dbReference>
<dbReference type="KEGG" id="cber:B5D82_16455"/>
<proteinExistence type="predicted"/>
<organism evidence="8 9">
    <name type="scientific">Cognaticolwellia beringensis</name>
    <dbReference type="NCBI Taxonomy" id="1967665"/>
    <lineage>
        <taxon>Bacteria</taxon>
        <taxon>Pseudomonadati</taxon>
        <taxon>Pseudomonadota</taxon>
        <taxon>Gammaproteobacteria</taxon>
        <taxon>Alteromonadales</taxon>
        <taxon>Colwelliaceae</taxon>
        <taxon>Cognaticolwellia</taxon>
    </lineage>
</organism>
<accession>A0A222GBE1</accession>
<keyword evidence="9" id="KW-1185">Reference proteome</keyword>
<dbReference type="AlphaFoldDB" id="A0A222GBE1"/>
<feature type="transmembrane region" description="Helical" evidence="7">
    <location>
        <begin position="116"/>
        <end position="137"/>
    </location>
</feature>
<dbReference type="Pfam" id="PF13520">
    <property type="entry name" value="AA_permease_2"/>
    <property type="match status" value="1"/>
</dbReference>
<feature type="transmembrane region" description="Helical" evidence="7">
    <location>
        <begin position="273"/>
        <end position="295"/>
    </location>
</feature>
<evidence type="ECO:0000256" key="7">
    <source>
        <dbReference type="SAM" id="Phobius"/>
    </source>
</evidence>
<feature type="transmembrane region" description="Helical" evidence="7">
    <location>
        <begin position="225"/>
        <end position="247"/>
    </location>
</feature>
<feature type="transmembrane region" description="Helical" evidence="7">
    <location>
        <begin position="87"/>
        <end position="110"/>
    </location>
</feature>
<evidence type="ECO:0000256" key="1">
    <source>
        <dbReference type="ARBA" id="ARBA00004651"/>
    </source>
</evidence>
<dbReference type="PANTHER" id="PTHR42770:SF15">
    <property type="entry name" value="GLUTAMATE_GAMMA-AMINOBUTYRATE ANTIPORTER-RELATED"/>
    <property type="match status" value="1"/>
</dbReference>
<feature type="transmembrane region" description="Helical" evidence="7">
    <location>
        <begin position="351"/>
        <end position="375"/>
    </location>
</feature>
<keyword evidence="4 7" id="KW-0812">Transmembrane</keyword>
<feature type="transmembrane region" description="Helical" evidence="7">
    <location>
        <begin position="423"/>
        <end position="442"/>
    </location>
</feature>